<evidence type="ECO:0000313" key="2">
    <source>
        <dbReference type="Proteomes" id="UP000789901"/>
    </source>
</evidence>
<organism evidence="1 2">
    <name type="scientific">Gigaspora margarita</name>
    <dbReference type="NCBI Taxonomy" id="4874"/>
    <lineage>
        <taxon>Eukaryota</taxon>
        <taxon>Fungi</taxon>
        <taxon>Fungi incertae sedis</taxon>
        <taxon>Mucoromycota</taxon>
        <taxon>Glomeromycotina</taxon>
        <taxon>Glomeromycetes</taxon>
        <taxon>Diversisporales</taxon>
        <taxon>Gigasporaceae</taxon>
        <taxon>Gigaspora</taxon>
    </lineage>
</organism>
<comment type="caution">
    <text evidence="1">The sequence shown here is derived from an EMBL/GenBank/DDBJ whole genome shotgun (WGS) entry which is preliminary data.</text>
</comment>
<dbReference type="EMBL" id="CAJVQB010000673">
    <property type="protein sequence ID" value="CAG8501500.1"/>
    <property type="molecule type" value="Genomic_DNA"/>
</dbReference>
<proteinExistence type="predicted"/>
<keyword evidence="2" id="KW-1185">Reference proteome</keyword>
<gene>
    <name evidence="1" type="ORF">GMARGA_LOCUS2225</name>
</gene>
<sequence>MFRKLITDDVIDEPNDVKNLLLFDDVLQIIDHAIAIDENLNLKRKFSNSKKFKEIQVTQEKIPITKFIQHLTQMMY</sequence>
<name>A0ABM8W1L7_GIGMA</name>
<protein>
    <submittedName>
        <fullName evidence="1">20629_t:CDS:1</fullName>
    </submittedName>
</protein>
<evidence type="ECO:0000313" key="1">
    <source>
        <dbReference type="EMBL" id="CAG8501500.1"/>
    </source>
</evidence>
<reference evidence="1 2" key="1">
    <citation type="submission" date="2021-06" db="EMBL/GenBank/DDBJ databases">
        <authorList>
            <person name="Kallberg Y."/>
            <person name="Tangrot J."/>
            <person name="Rosling A."/>
        </authorList>
    </citation>
    <scope>NUCLEOTIDE SEQUENCE [LARGE SCALE GENOMIC DNA]</scope>
    <source>
        <strain evidence="1 2">120-4 pot B 10/14</strain>
    </source>
</reference>
<accession>A0ABM8W1L7</accession>
<dbReference type="Proteomes" id="UP000789901">
    <property type="component" value="Unassembled WGS sequence"/>
</dbReference>